<dbReference type="RefSeq" id="WP_407825286.1">
    <property type="nucleotide sequence ID" value="NZ_JBJLSN010000046.1"/>
</dbReference>
<comment type="caution">
    <text evidence="1">The sequence shown here is derived from an EMBL/GenBank/DDBJ whole genome shotgun (WGS) entry which is preliminary data.</text>
</comment>
<name>A0ABW8VCY2_9PROT</name>
<dbReference type="Proteomes" id="UP001628281">
    <property type="component" value="Unassembled WGS sequence"/>
</dbReference>
<proteinExistence type="predicted"/>
<reference evidence="1 2" key="1">
    <citation type="submission" date="2024-11" db="EMBL/GenBank/DDBJ databases">
        <title>Draft genome sequences of two bacteria associated to sugarcane roots in Colombia.</title>
        <authorList>
            <person name="Pardo-Diaz S."/>
            <person name="Masmela-Mendoza J."/>
            <person name="Delgadillo-Duran P."/>
            <person name="Bautista E.J."/>
            <person name="Rojas-Tapias D.F."/>
        </authorList>
    </citation>
    <scope>NUCLEOTIDE SEQUENCE [LARGE SCALE GENOMIC DNA]</scope>
    <source>
        <strain evidence="1 2">Ap18</strain>
    </source>
</reference>
<organism evidence="1 2">
    <name type="scientific">Azospirillum argentinense</name>
    <dbReference type="NCBI Taxonomy" id="2970906"/>
    <lineage>
        <taxon>Bacteria</taxon>
        <taxon>Pseudomonadati</taxon>
        <taxon>Pseudomonadota</taxon>
        <taxon>Alphaproteobacteria</taxon>
        <taxon>Rhodospirillales</taxon>
        <taxon>Azospirillaceae</taxon>
        <taxon>Azospirillum</taxon>
    </lineage>
</organism>
<sequence>MTEQPFRILVHPDGTVELPTMSGDVRFLTEPDPTEDNPKQIKRYLAAEMYSEQLERSVPVRIQITKAVWDELHDPGNRAAKPVNQAFLKNRT</sequence>
<protein>
    <submittedName>
        <fullName evidence="1">Uncharacterized protein</fullName>
    </submittedName>
</protein>
<evidence type="ECO:0000313" key="1">
    <source>
        <dbReference type="EMBL" id="MFL7904329.1"/>
    </source>
</evidence>
<dbReference type="EMBL" id="JBJLSN010000046">
    <property type="protein sequence ID" value="MFL7904329.1"/>
    <property type="molecule type" value="Genomic_DNA"/>
</dbReference>
<keyword evidence="2" id="KW-1185">Reference proteome</keyword>
<evidence type="ECO:0000313" key="2">
    <source>
        <dbReference type="Proteomes" id="UP001628281"/>
    </source>
</evidence>
<gene>
    <name evidence="1" type="ORF">ACJ41P_24580</name>
</gene>
<accession>A0ABW8VCY2</accession>